<dbReference type="Proteomes" id="UP001590950">
    <property type="component" value="Unassembled WGS sequence"/>
</dbReference>
<evidence type="ECO:0000313" key="2">
    <source>
        <dbReference type="EMBL" id="KAL2038000.1"/>
    </source>
</evidence>
<sequence>MTTAPTSTPAVTANAVYHYPNARVALKIGTGGSGQSGLLQALAEEFIQFSTQEEGSSAFSIEWYTSDTSGSIDYLHQNVVDVGITYHAVAEYTAKTAGVIDRVEYVWRDHWMLVGPKANPAELPVDDGSSIYVLLTKLFGALENAKGSQNPIKFLSRYTLTFQFSL</sequence>
<dbReference type="PANTHER" id="PTHR37945">
    <property type="entry name" value="EXTRACELLULAR TUNGSTATE BINDING PROTEIN"/>
    <property type="match status" value="1"/>
</dbReference>
<evidence type="ECO:0000259" key="1">
    <source>
        <dbReference type="Pfam" id="PF12849"/>
    </source>
</evidence>
<organism evidence="2 3">
    <name type="scientific">Stereocaulon virgatum</name>
    <dbReference type="NCBI Taxonomy" id="373712"/>
    <lineage>
        <taxon>Eukaryota</taxon>
        <taxon>Fungi</taxon>
        <taxon>Dikarya</taxon>
        <taxon>Ascomycota</taxon>
        <taxon>Pezizomycotina</taxon>
        <taxon>Lecanoromycetes</taxon>
        <taxon>OSLEUM clade</taxon>
        <taxon>Lecanoromycetidae</taxon>
        <taxon>Lecanorales</taxon>
        <taxon>Lecanorineae</taxon>
        <taxon>Stereocaulaceae</taxon>
        <taxon>Stereocaulon</taxon>
    </lineage>
</organism>
<dbReference type="PANTHER" id="PTHR37945:SF1">
    <property type="entry name" value="EXTRACELLULAR TUNGSTATE BINDING PROTEIN"/>
    <property type="match status" value="1"/>
</dbReference>
<protein>
    <recommendedName>
        <fullName evidence="1">PBP domain-containing protein</fullName>
    </recommendedName>
</protein>
<gene>
    <name evidence="2" type="ORF">N7G274_009220</name>
</gene>
<name>A0ABR3ZWL5_9LECA</name>
<keyword evidence="3" id="KW-1185">Reference proteome</keyword>
<dbReference type="InterPro" id="IPR052738">
    <property type="entry name" value="ABC-Tungstate_binding"/>
</dbReference>
<feature type="domain" description="PBP" evidence="1">
    <location>
        <begin position="23"/>
        <end position="157"/>
    </location>
</feature>
<dbReference type="Pfam" id="PF12849">
    <property type="entry name" value="PBP_like_2"/>
    <property type="match status" value="1"/>
</dbReference>
<dbReference type="InterPro" id="IPR024370">
    <property type="entry name" value="PBP_domain"/>
</dbReference>
<proteinExistence type="predicted"/>
<dbReference type="Gene3D" id="3.40.190.10">
    <property type="entry name" value="Periplasmic binding protein-like II"/>
    <property type="match status" value="1"/>
</dbReference>
<evidence type="ECO:0000313" key="3">
    <source>
        <dbReference type="Proteomes" id="UP001590950"/>
    </source>
</evidence>
<dbReference type="EMBL" id="JBEFKJ010000035">
    <property type="protein sequence ID" value="KAL2038000.1"/>
    <property type="molecule type" value="Genomic_DNA"/>
</dbReference>
<reference evidence="2 3" key="1">
    <citation type="submission" date="2024-09" db="EMBL/GenBank/DDBJ databases">
        <title>Rethinking Asexuality: The Enigmatic Case of Functional Sexual Genes in Lepraria (Stereocaulaceae).</title>
        <authorList>
            <person name="Doellman M."/>
            <person name="Sun Y."/>
            <person name="Barcenas-Pena A."/>
            <person name="Lumbsch H.T."/>
            <person name="Grewe F."/>
        </authorList>
    </citation>
    <scope>NUCLEOTIDE SEQUENCE [LARGE SCALE GENOMIC DNA]</scope>
    <source>
        <strain evidence="2 3">Mercado 3170</strain>
    </source>
</reference>
<accession>A0ABR3ZWL5</accession>
<comment type="caution">
    <text evidence="2">The sequence shown here is derived from an EMBL/GenBank/DDBJ whole genome shotgun (WGS) entry which is preliminary data.</text>
</comment>